<dbReference type="GO" id="GO:0005886">
    <property type="term" value="C:plasma membrane"/>
    <property type="evidence" value="ECO:0007669"/>
    <property type="project" value="TreeGrafter"/>
</dbReference>
<accession>A0A1H9LXE5</accession>
<dbReference type="EMBL" id="FOGF01000022">
    <property type="protein sequence ID" value="SER15929.1"/>
    <property type="molecule type" value="Genomic_DNA"/>
</dbReference>
<dbReference type="InterPro" id="IPR004704">
    <property type="entry name" value="PTS_IID_man"/>
</dbReference>
<name>A0A1H9LXE5_9LACT</name>
<dbReference type="AlphaFoldDB" id="A0A1H9LXE5"/>
<feature type="transmembrane region" description="Helical" evidence="1">
    <location>
        <begin position="140"/>
        <end position="160"/>
    </location>
</feature>
<dbReference type="InterPro" id="IPR050303">
    <property type="entry name" value="GatZ_KbaZ_carbometab"/>
</dbReference>
<evidence type="ECO:0000256" key="1">
    <source>
        <dbReference type="SAM" id="Phobius"/>
    </source>
</evidence>
<keyword evidence="1" id="KW-0472">Membrane</keyword>
<sequence>MESKGQKLTKKDYFKTSLRSYFLQNGFNYTTYQGVSYLNVIMPALRKIYKNDEDKLKETAIANLEFYNTNPHMLPFITNIQLAMYEDDQEIEDVRSIKMALMGPLAGIGDSIAQFGLAPLFSTIFAGLALDGLGFAPMGYWFAMLISMFIIKVLMGHLGYKLGTGAIKTLSAKIGKISEAASIVGVTVISALATSFVKAKIAIEYATTVTVGDEVGEKIVSIQEVLDKIMPNLLPVIVTCVVFYLLKNKKWNTYQLLLLLFAVGILASVTGILA</sequence>
<dbReference type="RefSeq" id="WP_089746799.1">
    <property type="nucleotide sequence ID" value="NZ_FOGF01000022.1"/>
</dbReference>
<dbReference type="PROSITE" id="PS51108">
    <property type="entry name" value="PTS_EIID"/>
    <property type="match status" value="1"/>
</dbReference>
<organism evidence="2 3">
    <name type="scientific">Granulicatella balaenopterae</name>
    <dbReference type="NCBI Taxonomy" id="137733"/>
    <lineage>
        <taxon>Bacteria</taxon>
        <taxon>Bacillati</taxon>
        <taxon>Bacillota</taxon>
        <taxon>Bacilli</taxon>
        <taxon>Lactobacillales</taxon>
        <taxon>Carnobacteriaceae</taxon>
        <taxon>Granulicatella</taxon>
    </lineage>
</organism>
<dbReference type="PANTHER" id="PTHR32502:SF23">
    <property type="entry name" value="TRANSPORT PROTEIN, PTS SYSTEM"/>
    <property type="match status" value="1"/>
</dbReference>
<dbReference type="PANTHER" id="PTHR32502">
    <property type="entry name" value="N-ACETYLGALACTOSAMINE PERMEASE II COMPONENT-RELATED"/>
    <property type="match status" value="1"/>
</dbReference>
<dbReference type="GO" id="GO:0009401">
    <property type="term" value="P:phosphoenolpyruvate-dependent sugar phosphotransferase system"/>
    <property type="evidence" value="ECO:0007669"/>
    <property type="project" value="InterPro"/>
</dbReference>
<protein>
    <submittedName>
        <fullName evidence="2">PTS system IID component, Man family</fullName>
    </submittedName>
</protein>
<keyword evidence="1" id="KW-0812">Transmembrane</keyword>
<evidence type="ECO:0000313" key="3">
    <source>
        <dbReference type="Proteomes" id="UP000198556"/>
    </source>
</evidence>
<feature type="transmembrane region" description="Helical" evidence="1">
    <location>
        <begin position="229"/>
        <end position="246"/>
    </location>
</feature>
<dbReference type="Proteomes" id="UP000198556">
    <property type="component" value="Unassembled WGS sequence"/>
</dbReference>
<feature type="transmembrane region" description="Helical" evidence="1">
    <location>
        <begin position="253"/>
        <end position="273"/>
    </location>
</feature>
<dbReference type="STRING" id="137733.SAMN05421767_12216"/>
<reference evidence="2 3" key="1">
    <citation type="submission" date="2016-10" db="EMBL/GenBank/DDBJ databases">
        <authorList>
            <person name="de Groot N.N."/>
        </authorList>
    </citation>
    <scope>NUCLEOTIDE SEQUENCE [LARGE SCALE GENOMIC DNA]</scope>
    <source>
        <strain evidence="2 3">DSM 15827</strain>
    </source>
</reference>
<feature type="transmembrane region" description="Helical" evidence="1">
    <location>
        <begin position="180"/>
        <end position="197"/>
    </location>
</feature>
<dbReference type="Pfam" id="PF03613">
    <property type="entry name" value="EIID-AGA"/>
    <property type="match status" value="1"/>
</dbReference>
<keyword evidence="3" id="KW-1185">Reference proteome</keyword>
<evidence type="ECO:0000313" key="2">
    <source>
        <dbReference type="EMBL" id="SER15929.1"/>
    </source>
</evidence>
<gene>
    <name evidence="2" type="ORF">SAMN05421767_12216</name>
</gene>
<dbReference type="OrthoDB" id="9795582at2"/>
<feature type="transmembrane region" description="Helical" evidence="1">
    <location>
        <begin position="105"/>
        <end position="128"/>
    </location>
</feature>
<proteinExistence type="predicted"/>
<keyword evidence="1" id="KW-1133">Transmembrane helix</keyword>